<dbReference type="Proteomes" id="UP000478052">
    <property type="component" value="Unassembled WGS sequence"/>
</dbReference>
<gene>
    <name evidence="1" type="ORF">FWK35_00029049</name>
</gene>
<protein>
    <submittedName>
        <fullName evidence="1">Uncharacterized protein</fullName>
    </submittedName>
</protein>
<sequence length="75" mass="8768">MKDRYTNLVSNPKIIAENFKEYFDSTDQNTNYSSYEKLVYQTSTPEFSDPSMDKIEPIVVSKNYKTPEEDNINSN</sequence>
<evidence type="ECO:0000313" key="1">
    <source>
        <dbReference type="EMBL" id="KAF0767801.1"/>
    </source>
</evidence>
<dbReference type="EMBL" id="VUJU01000889">
    <property type="protein sequence ID" value="KAF0767801.1"/>
    <property type="molecule type" value="Genomic_DNA"/>
</dbReference>
<keyword evidence="2" id="KW-1185">Reference proteome</keyword>
<proteinExistence type="predicted"/>
<evidence type="ECO:0000313" key="2">
    <source>
        <dbReference type="Proteomes" id="UP000478052"/>
    </source>
</evidence>
<reference evidence="1 2" key="1">
    <citation type="submission" date="2019-08" db="EMBL/GenBank/DDBJ databases">
        <title>Whole genome of Aphis craccivora.</title>
        <authorList>
            <person name="Voronova N.V."/>
            <person name="Shulinski R.S."/>
            <person name="Bandarenka Y.V."/>
            <person name="Zhorov D.G."/>
            <person name="Warner D."/>
        </authorList>
    </citation>
    <scope>NUCLEOTIDE SEQUENCE [LARGE SCALE GENOMIC DNA]</scope>
    <source>
        <strain evidence="1">180601</strain>
        <tissue evidence="1">Whole Body</tissue>
    </source>
</reference>
<dbReference type="AlphaFoldDB" id="A0A6G0ZB20"/>
<accession>A0A6G0ZB20</accession>
<comment type="caution">
    <text evidence="1">The sequence shown here is derived from an EMBL/GenBank/DDBJ whole genome shotgun (WGS) entry which is preliminary data.</text>
</comment>
<organism evidence="1 2">
    <name type="scientific">Aphis craccivora</name>
    <name type="common">Cowpea aphid</name>
    <dbReference type="NCBI Taxonomy" id="307492"/>
    <lineage>
        <taxon>Eukaryota</taxon>
        <taxon>Metazoa</taxon>
        <taxon>Ecdysozoa</taxon>
        <taxon>Arthropoda</taxon>
        <taxon>Hexapoda</taxon>
        <taxon>Insecta</taxon>
        <taxon>Pterygota</taxon>
        <taxon>Neoptera</taxon>
        <taxon>Paraneoptera</taxon>
        <taxon>Hemiptera</taxon>
        <taxon>Sternorrhyncha</taxon>
        <taxon>Aphidomorpha</taxon>
        <taxon>Aphidoidea</taxon>
        <taxon>Aphididae</taxon>
        <taxon>Aphidini</taxon>
        <taxon>Aphis</taxon>
        <taxon>Aphis</taxon>
    </lineage>
</organism>
<name>A0A6G0ZB20_APHCR</name>